<dbReference type="GO" id="GO:0006487">
    <property type="term" value="P:protein N-linked glycosylation"/>
    <property type="evidence" value="ECO:0007669"/>
    <property type="project" value="UniProtKB-UniRule"/>
</dbReference>
<dbReference type="Pfam" id="PF03200">
    <property type="entry name" value="Glyco_hydro_63"/>
    <property type="match status" value="2"/>
</dbReference>
<dbReference type="Gene3D" id="1.50.10.10">
    <property type="match status" value="1"/>
</dbReference>
<feature type="domain" description="Glycosyl hydrolase family 63 C-terminal" evidence="6">
    <location>
        <begin position="305"/>
        <end position="429"/>
    </location>
</feature>
<comment type="caution">
    <text evidence="8">The sequence shown here is derived from an EMBL/GenBank/DDBJ whole genome shotgun (WGS) entry which is preliminary data.</text>
</comment>
<dbReference type="GO" id="GO:0004573">
    <property type="term" value="F:Glc3Man9GlcNAc2 oligosaccharide glucosidase activity"/>
    <property type="evidence" value="ECO:0007669"/>
    <property type="project" value="UniProtKB-UniRule"/>
</dbReference>
<dbReference type="Proteomes" id="UP001054252">
    <property type="component" value="Unassembled WGS sequence"/>
</dbReference>
<keyword evidence="4" id="KW-0812">Transmembrane</keyword>
<dbReference type="EMBL" id="BPVZ01000270">
    <property type="protein sequence ID" value="GKV48773.1"/>
    <property type="molecule type" value="Genomic_DNA"/>
</dbReference>
<dbReference type="Gene3D" id="2.70.98.110">
    <property type="entry name" value="Glycosyl hydrolase family 63, N-terminal domain"/>
    <property type="match status" value="1"/>
</dbReference>
<accession>A0AAV5MFQ3</accession>
<dbReference type="InterPro" id="IPR008928">
    <property type="entry name" value="6-hairpin_glycosidase_sf"/>
</dbReference>
<evidence type="ECO:0000256" key="4">
    <source>
        <dbReference type="RuleBase" id="RU368089"/>
    </source>
</evidence>
<dbReference type="PANTHER" id="PTHR10412:SF20">
    <property type="entry name" value="MANNOSYL-OLIGOSACCHARIDE GLUCOSIDASE GCS1"/>
    <property type="match status" value="1"/>
</dbReference>
<evidence type="ECO:0000313" key="9">
    <source>
        <dbReference type="Proteomes" id="UP001054252"/>
    </source>
</evidence>
<reference evidence="8 9" key="1">
    <citation type="journal article" date="2021" name="Commun. Biol.">
        <title>The genome of Shorea leprosula (Dipterocarpaceae) highlights the ecological relevance of drought in aseasonal tropical rainforests.</title>
        <authorList>
            <person name="Ng K.K.S."/>
            <person name="Kobayashi M.J."/>
            <person name="Fawcett J.A."/>
            <person name="Hatakeyama M."/>
            <person name="Paape T."/>
            <person name="Ng C.H."/>
            <person name="Ang C.C."/>
            <person name="Tnah L.H."/>
            <person name="Lee C.T."/>
            <person name="Nishiyama T."/>
            <person name="Sese J."/>
            <person name="O'Brien M.J."/>
            <person name="Copetti D."/>
            <person name="Mohd Noor M.I."/>
            <person name="Ong R.C."/>
            <person name="Putra M."/>
            <person name="Sireger I.Z."/>
            <person name="Indrioko S."/>
            <person name="Kosugi Y."/>
            <person name="Izuno A."/>
            <person name="Isagi Y."/>
            <person name="Lee S.L."/>
            <person name="Shimizu K.K."/>
        </authorList>
    </citation>
    <scope>NUCLEOTIDE SEQUENCE [LARGE SCALE GENOMIC DNA]</scope>
    <source>
        <strain evidence="8">214</strain>
    </source>
</reference>
<protein>
    <recommendedName>
        <fullName evidence="4">Mannosyl-oligosaccharide glucosidase</fullName>
        <ecNumber evidence="4">3.2.1.106</ecNumber>
    </recommendedName>
</protein>
<name>A0AAV5MFQ3_9ROSI</name>
<dbReference type="SUPFAM" id="SSF48208">
    <property type="entry name" value="Six-hairpin glycosidases"/>
    <property type="match status" value="1"/>
</dbReference>
<dbReference type="EC" id="3.2.1.106" evidence="4"/>
<comment type="similarity">
    <text evidence="1 4">Belongs to the glycosyl hydrolase 63 family.</text>
</comment>
<dbReference type="AlphaFoldDB" id="A0AAV5MFQ3"/>
<dbReference type="InterPro" id="IPR038518">
    <property type="entry name" value="Glyco_hydro_63N_sf"/>
</dbReference>
<keyword evidence="4" id="KW-0472">Membrane</keyword>
<comment type="function">
    <text evidence="4">Cleaves the distal alpha 1,2-linked glucose residue from the Glc(3)Man(9)GlcNAc(2) oligosaccharide precursor.</text>
</comment>
<gene>
    <name evidence="8" type="ORF">SLEP1_g55567</name>
</gene>
<keyword evidence="2 4" id="KW-0378">Hydrolase</keyword>
<evidence type="ECO:0000256" key="3">
    <source>
        <dbReference type="ARBA" id="ARBA00023295"/>
    </source>
</evidence>
<evidence type="ECO:0000259" key="6">
    <source>
        <dbReference type="Pfam" id="PF03200"/>
    </source>
</evidence>
<keyword evidence="3 4" id="KW-0326">Glycosidase</keyword>
<sequence length="457" mass="52390">MTGGDRRGARSRIKSNEDDSIGKIKPNLKLCRGRSRADGSALQILTANLKVVLGFSILAFLIIFFTIQHLMNQAEEVQTARVVTPFPAPKIMDLPQFQGEHKESMYWVLTSRYPAFGLTNWESTRVRLHKGSMYWGIYRPYVYFGIRSRTPRSLIAGLMWIARYGWTQHNGRDFGHQLLVDQDMTLETSFLKSKGDGSGYGGDWAVRIDVQNIVNVLKKNKFTANESNEITSFLEQASVRLEALSSGLDDYPHASQPSEDERHLDLRCWILLAADCMGSIGKLFEMEKTSAEEIIIQGESSSRKYQRPEPKLVPHIGYVSLFPFMARIIPPESWILGKQLDLISNKSILWTAYGLRSLSKTSTLYMKRNTEHDPPYWRDPIWMNVNYMILSALKHCSLVNGPYRERAKTIYDGLRSNLIRNVVQNYYQNVLCGNNMIRSREREKVLDCLLAGRHLCY</sequence>
<feature type="domain" description="Glycosyl hydrolase family 63 N-terminal" evidence="7">
    <location>
        <begin position="162"/>
        <end position="213"/>
    </location>
</feature>
<evidence type="ECO:0000256" key="1">
    <source>
        <dbReference type="ARBA" id="ARBA00010833"/>
    </source>
</evidence>
<dbReference type="PANTHER" id="PTHR10412">
    <property type="entry name" value="MANNOSYL-OLIGOSACCHARIDE GLUCOSIDASE"/>
    <property type="match status" value="1"/>
</dbReference>
<keyword evidence="4" id="KW-0256">Endoplasmic reticulum</keyword>
<dbReference type="GO" id="GO:0005789">
    <property type="term" value="C:endoplasmic reticulum membrane"/>
    <property type="evidence" value="ECO:0007669"/>
    <property type="project" value="UniProtKB-SubCell"/>
</dbReference>
<organism evidence="8 9">
    <name type="scientific">Rubroshorea leprosula</name>
    <dbReference type="NCBI Taxonomy" id="152421"/>
    <lineage>
        <taxon>Eukaryota</taxon>
        <taxon>Viridiplantae</taxon>
        <taxon>Streptophyta</taxon>
        <taxon>Embryophyta</taxon>
        <taxon>Tracheophyta</taxon>
        <taxon>Spermatophyta</taxon>
        <taxon>Magnoliopsida</taxon>
        <taxon>eudicotyledons</taxon>
        <taxon>Gunneridae</taxon>
        <taxon>Pentapetalae</taxon>
        <taxon>rosids</taxon>
        <taxon>malvids</taxon>
        <taxon>Malvales</taxon>
        <taxon>Dipterocarpaceae</taxon>
        <taxon>Rubroshorea</taxon>
    </lineage>
</organism>
<comment type="subcellular location">
    <subcellularLocation>
        <location evidence="4">Endoplasmic reticulum membrane</location>
        <topology evidence="4">Single-pass type II membrane protein</topology>
    </subcellularLocation>
</comment>
<proteinExistence type="inferred from homology"/>
<dbReference type="InterPro" id="IPR004888">
    <property type="entry name" value="Glycoside_hydrolase_63"/>
</dbReference>
<feature type="domain" description="Glycosyl hydrolase family 63 N-terminal" evidence="7">
    <location>
        <begin position="132"/>
        <end position="161"/>
    </location>
</feature>
<evidence type="ECO:0000256" key="2">
    <source>
        <dbReference type="ARBA" id="ARBA00022801"/>
    </source>
</evidence>
<dbReference type="InterPro" id="IPR012341">
    <property type="entry name" value="6hp_glycosidase-like_sf"/>
</dbReference>
<dbReference type="InterPro" id="IPR031631">
    <property type="entry name" value="Glyco_hydro_63N"/>
</dbReference>
<feature type="domain" description="Glycosyl hydrolase family 63 C-terminal" evidence="6">
    <location>
        <begin position="241"/>
        <end position="290"/>
    </location>
</feature>
<evidence type="ECO:0000313" key="8">
    <source>
        <dbReference type="EMBL" id="GKV48773.1"/>
    </source>
</evidence>
<keyword evidence="9" id="KW-1185">Reference proteome</keyword>
<keyword evidence="4" id="KW-1133">Transmembrane helix</keyword>
<comment type="catalytic activity">
    <reaction evidence="4">
        <text>N(4)-(alpha-D-Glc-(1-&gt;2)-alpha-D-Glc-(1-&gt;3)-alpha-D-Glc-(1-&gt;3)-alpha-D-Man-(1-&gt;2)-alpha-D-Man-(1-&gt;2)-alpha-D-Man-(1-&gt;3)-[alpha-D-Man-(1-&gt;2)-alpha-D-Man-(1-&gt;3)-[alpha-D-Man-(1-&gt;2)-alpha-D-Man-(1-&gt;6)]-alpha-D-Man-(1-&gt;6)]-beta-D-Man-(1-&gt;4)-beta-D-GlcNAc-(1-&gt;4)-beta-D-GlcNAc)-L-asparaginyl-[protein] + H2O = N(4)-(alpha-D-Glc-(1-&gt;3)-alpha-D-Glc-(1-&gt;3)-alpha-D-Man-(1-&gt;2)-alpha-D-Man-(1-&gt;2)-alpha-D-Man-(1-&gt;3)-[alpha-D-Man-(1-&gt;2)-alpha-D-Man-(1-&gt;3)-[alpha-D-Man-(1-&gt;2)-alpha-D-Man-(1-&gt;6)]-alpha-D-Man-(1-&gt;6)]-beta-D-Man-(1-&gt;4)-beta-D-GlcNAc-(1-&gt;4)-beta-D-GlcNAc)-L-asparaginyl-[protein] + beta-D-glucose</text>
        <dbReference type="Rhea" id="RHEA:55988"/>
        <dbReference type="Rhea" id="RHEA-COMP:12806"/>
        <dbReference type="Rhea" id="RHEA-COMP:14355"/>
        <dbReference type="ChEBI" id="CHEBI:15377"/>
        <dbReference type="ChEBI" id="CHEBI:15903"/>
        <dbReference type="ChEBI" id="CHEBI:59082"/>
        <dbReference type="ChEBI" id="CHEBI:132537"/>
        <dbReference type="EC" id="3.2.1.106"/>
    </reaction>
</comment>
<evidence type="ECO:0000259" key="7">
    <source>
        <dbReference type="Pfam" id="PF16923"/>
    </source>
</evidence>
<evidence type="ECO:0000256" key="5">
    <source>
        <dbReference type="SAM" id="MobiDB-lite"/>
    </source>
</evidence>
<dbReference type="GO" id="GO:0009311">
    <property type="term" value="P:oligosaccharide metabolic process"/>
    <property type="evidence" value="ECO:0007669"/>
    <property type="project" value="UniProtKB-UniRule"/>
</dbReference>
<feature type="region of interest" description="Disordered" evidence="5">
    <location>
        <begin position="1"/>
        <end position="20"/>
    </location>
</feature>
<feature type="transmembrane region" description="Helical" evidence="4">
    <location>
        <begin position="51"/>
        <end position="71"/>
    </location>
</feature>
<dbReference type="InterPro" id="IPR031335">
    <property type="entry name" value="Glyco_hydro_63_C"/>
</dbReference>
<dbReference type="Pfam" id="PF16923">
    <property type="entry name" value="Glyco_hydro_63N"/>
    <property type="match status" value="2"/>
</dbReference>